<gene>
    <name evidence="11" type="ORF">AB1300_20835</name>
</gene>
<evidence type="ECO:0000256" key="3">
    <source>
        <dbReference type="ARBA" id="ARBA00007330"/>
    </source>
</evidence>
<dbReference type="EC" id="1.1.5.3" evidence="4"/>
<dbReference type="GO" id="GO:0016491">
    <property type="term" value="F:oxidoreductase activity"/>
    <property type="evidence" value="ECO:0007669"/>
    <property type="project" value="UniProtKB-KW"/>
</dbReference>
<keyword evidence="6" id="KW-0285">Flavoprotein</keyword>
<evidence type="ECO:0000259" key="10">
    <source>
        <dbReference type="Pfam" id="PF01266"/>
    </source>
</evidence>
<keyword evidence="8 11" id="KW-0560">Oxidoreductase</keyword>
<comment type="caution">
    <text evidence="11">The sequence shown here is derived from an EMBL/GenBank/DDBJ whole genome shotgun (WGS) entry which is preliminary data.</text>
</comment>
<evidence type="ECO:0000256" key="6">
    <source>
        <dbReference type="ARBA" id="ARBA00022630"/>
    </source>
</evidence>
<protein>
    <recommendedName>
        <fullName evidence="5">Aerobic glycerol-3-phosphate dehydrogenase</fullName>
        <ecNumber evidence="4">1.1.5.3</ecNumber>
    </recommendedName>
</protein>
<dbReference type="PRINTS" id="PR01001">
    <property type="entry name" value="FADG3PDH"/>
</dbReference>
<dbReference type="EMBL" id="JBFRHK010000017">
    <property type="protein sequence ID" value="MEX3747558.1"/>
    <property type="molecule type" value="Genomic_DNA"/>
</dbReference>
<evidence type="ECO:0000256" key="5">
    <source>
        <dbReference type="ARBA" id="ARBA00017956"/>
    </source>
</evidence>
<evidence type="ECO:0000256" key="2">
    <source>
        <dbReference type="ARBA" id="ARBA00004977"/>
    </source>
</evidence>
<evidence type="ECO:0000256" key="7">
    <source>
        <dbReference type="ARBA" id="ARBA00022827"/>
    </source>
</evidence>
<dbReference type="InterPro" id="IPR036188">
    <property type="entry name" value="FAD/NAD-bd_sf"/>
</dbReference>
<evidence type="ECO:0000256" key="9">
    <source>
        <dbReference type="ARBA" id="ARBA00049055"/>
    </source>
</evidence>
<keyword evidence="7" id="KW-0274">FAD</keyword>
<dbReference type="Proteomes" id="UP001558534">
    <property type="component" value="Unassembled WGS sequence"/>
</dbReference>
<dbReference type="SUPFAM" id="SSF51905">
    <property type="entry name" value="FAD/NAD(P)-binding domain"/>
    <property type="match status" value="1"/>
</dbReference>
<dbReference type="InterPro" id="IPR000447">
    <property type="entry name" value="G3P_DH_FAD-dep"/>
</dbReference>
<comment type="similarity">
    <text evidence="3">Belongs to the FAD-dependent glycerol-3-phosphate dehydrogenase family.</text>
</comment>
<dbReference type="Gene3D" id="3.50.50.60">
    <property type="entry name" value="FAD/NAD(P)-binding domain"/>
    <property type="match status" value="1"/>
</dbReference>
<comment type="cofactor">
    <cofactor evidence="1">
        <name>FAD</name>
        <dbReference type="ChEBI" id="CHEBI:57692"/>
    </cofactor>
</comment>
<accession>A0ABV3W2Z1</accession>
<feature type="domain" description="FAD dependent oxidoreductase" evidence="10">
    <location>
        <begin position="7"/>
        <end position="368"/>
    </location>
</feature>
<comment type="pathway">
    <text evidence="2">Polyol metabolism; glycerol degradation via glycerol kinase pathway; glycerone phosphate from sn-glycerol 3-phosphate (aerobic route): step 1/1.</text>
</comment>
<dbReference type="Gene3D" id="3.30.9.10">
    <property type="entry name" value="D-Amino Acid Oxidase, subunit A, domain 2"/>
    <property type="match status" value="1"/>
</dbReference>
<sequence length="393" mass="43671">MGKSHHDIVIVGGGIIGGAIAYYCAKAGLEVTVLEKNELASGTSSRCDGNILAIDKDPGFDSQMSLVSQQLVHELDQELEIKFEYRNPGSILVCESELEMVAAQQWVTRQQEAGLDFKMLDRADLRNESKFFADDLYGGLECKTDSTVNPYMLTFSMFHSAEKMGAKIRKHIEVKNIKKQPDGTFLIETNESIMTANKVINACGIWAPFVGQMLGVEVPIKPRKGHIIVASRQQPVGLRKVMEFGYLISKFGGERIVDADIEKYGVALVFEPTEAQNFLIGSSRQFVGFDTKVNHDVVKMIARRAVRFYPKIADMSIIRTYAGLRPWTEDHLPIICEVEEVPGFYIAAGHEGDGISLAAVTGKLVQELLQHKDTCIPTEPVSINRFKKGVFHK</sequence>
<dbReference type="Pfam" id="PF01266">
    <property type="entry name" value="DAO"/>
    <property type="match status" value="1"/>
</dbReference>
<dbReference type="PANTHER" id="PTHR13847:SF287">
    <property type="entry name" value="FAD-DEPENDENT OXIDOREDUCTASE DOMAIN-CONTAINING PROTEIN 1"/>
    <property type="match status" value="1"/>
</dbReference>
<name>A0ABV3W2Z1_9BACI</name>
<keyword evidence="12" id="KW-1185">Reference proteome</keyword>
<comment type="catalytic activity">
    <reaction evidence="9">
        <text>a quinone + sn-glycerol 3-phosphate = dihydroxyacetone phosphate + a quinol</text>
        <dbReference type="Rhea" id="RHEA:18977"/>
        <dbReference type="ChEBI" id="CHEBI:24646"/>
        <dbReference type="ChEBI" id="CHEBI:57597"/>
        <dbReference type="ChEBI" id="CHEBI:57642"/>
        <dbReference type="ChEBI" id="CHEBI:132124"/>
        <dbReference type="EC" id="1.1.5.3"/>
    </reaction>
</comment>
<proteinExistence type="inferred from homology"/>
<evidence type="ECO:0000313" key="12">
    <source>
        <dbReference type="Proteomes" id="UP001558534"/>
    </source>
</evidence>
<dbReference type="InterPro" id="IPR006076">
    <property type="entry name" value="FAD-dep_OxRdtase"/>
</dbReference>
<evidence type="ECO:0000256" key="8">
    <source>
        <dbReference type="ARBA" id="ARBA00023002"/>
    </source>
</evidence>
<dbReference type="SUPFAM" id="SSF54373">
    <property type="entry name" value="FAD-linked reductases, C-terminal domain"/>
    <property type="match status" value="1"/>
</dbReference>
<evidence type="ECO:0000256" key="1">
    <source>
        <dbReference type="ARBA" id="ARBA00001974"/>
    </source>
</evidence>
<evidence type="ECO:0000313" key="11">
    <source>
        <dbReference type="EMBL" id="MEX3747558.1"/>
    </source>
</evidence>
<organism evidence="11 12">
    <name type="scientific">Lysinibacillus xylanilyticus</name>
    <dbReference type="NCBI Taxonomy" id="582475"/>
    <lineage>
        <taxon>Bacteria</taxon>
        <taxon>Bacillati</taxon>
        <taxon>Bacillota</taxon>
        <taxon>Bacilli</taxon>
        <taxon>Bacillales</taxon>
        <taxon>Bacillaceae</taxon>
        <taxon>Lysinibacillus</taxon>
    </lineage>
</organism>
<reference evidence="11 12" key="1">
    <citation type="submission" date="2024-07" db="EMBL/GenBank/DDBJ databases">
        <title>Characterization of a bacterium isolated from hydrolysated instant sea cucumber by whole-genome sequencing and metabolomics.</title>
        <authorList>
            <person name="Luo X."/>
            <person name="Zhang Z."/>
            <person name="Zheng Z."/>
            <person name="Zhang W."/>
            <person name="Ming T."/>
            <person name="Jiao L."/>
            <person name="Su X."/>
            <person name="Kong F."/>
            <person name="Xu J."/>
        </authorList>
    </citation>
    <scope>NUCLEOTIDE SEQUENCE [LARGE SCALE GENOMIC DNA]</scope>
    <source>
        <strain evidence="11 12">XL-2024</strain>
    </source>
</reference>
<evidence type="ECO:0000256" key="4">
    <source>
        <dbReference type="ARBA" id="ARBA00013029"/>
    </source>
</evidence>
<dbReference type="PANTHER" id="PTHR13847">
    <property type="entry name" value="SARCOSINE DEHYDROGENASE-RELATED"/>
    <property type="match status" value="1"/>
</dbReference>